<accession>A0ACC7N5S8</accession>
<protein>
    <submittedName>
        <fullName evidence="1">Response regulator</fullName>
    </submittedName>
</protein>
<organism evidence="1 2">
    <name type="scientific">Paraburkholderia rhynchosiae</name>
    <dbReference type="NCBI Taxonomy" id="487049"/>
    <lineage>
        <taxon>Bacteria</taxon>
        <taxon>Pseudomonadati</taxon>
        <taxon>Pseudomonadota</taxon>
        <taxon>Betaproteobacteria</taxon>
        <taxon>Burkholderiales</taxon>
        <taxon>Burkholderiaceae</taxon>
        <taxon>Paraburkholderia</taxon>
    </lineage>
</organism>
<comment type="caution">
    <text evidence="1">The sequence shown here is derived from an EMBL/GenBank/DDBJ whole genome shotgun (WGS) entry which is preliminary data.</text>
</comment>
<keyword evidence="2" id="KW-1185">Reference proteome</keyword>
<dbReference type="Proteomes" id="UP001629235">
    <property type="component" value="Unassembled WGS sequence"/>
</dbReference>
<proteinExistence type="predicted"/>
<evidence type="ECO:0000313" key="1">
    <source>
        <dbReference type="EMBL" id="MFM0102905.1"/>
    </source>
</evidence>
<reference evidence="1 2" key="1">
    <citation type="journal article" date="2024" name="Chem. Sci.">
        <title>Discovery of megapolipeptins by genome mining of a Burkholderiales bacteria collection.</title>
        <authorList>
            <person name="Paulo B.S."/>
            <person name="Recchia M.J.J."/>
            <person name="Lee S."/>
            <person name="Fergusson C.H."/>
            <person name="Romanowski S.B."/>
            <person name="Hernandez A."/>
            <person name="Krull N."/>
            <person name="Liu D.Y."/>
            <person name="Cavanagh H."/>
            <person name="Bos A."/>
            <person name="Gray C.A."/>
            <person name="Murphy B.T."/>
            <person name="Linington R.G."/>
            <person name="Eustaquio A.S."/>
        </authorList>
    </citation>
    <scope>NUCLEOTIDE SEQUENCE [LARGE SCALE GENOMIC DNA]</scope>
    <source>
        <strain evidence="1 2">RL18-126-BIB-B</strain>
    </source>
</reference>
<evidence type="ECO:0000313" key="2">
    <source>
        <dbReference type="Proteomes" id="UP001629235"/>
    </source>
</evidence>
<gene>
    <name evidence="1" type="ORF">PQR01_05285</name>
</gene>
<name>A0ACC7N5S8_9BURK</name>
<dbReference type="EMBL" id="JAQQDW010000006">
    <property type="protein sequence ID" value="MFM0102905.1"/>
    <property type="molecule type" value="Genomic_DNA"/>
</dbReference>
<sequence length="217" mass="23924">MGYSEPVVFVVDDDDSERTALARLIRSAGHRVEAFATAREFLAAAHAPACPSCLVLDIHLPDISGLQLQHELGDALPIIFITGYDDTAIAVHAMKAGASDFLAKPVRDTDLLSALEQALGRARVLYASRCERDALRGRFDRLTPRERDVLELVATGYLNKQIARELGTAVQTIKAHRARVMTKMEVTSLAQLVHVIDRMDTLSSADRRLSWQMCQTA</sequence>